<reference evidence="2 3" key="1">
    <citation type="submission" date="2021-03" db="EMBL/GenBank/DDBJ databases">
        <title>Sequencing the genomes of 1000 actinobacteria strains.</title>
        <authorList>
            <person name="Klenk H.-P."/>
        </authorList>
    </citation>
    <scope>NUCLEOTIDE SEQUENCE [LARGE SCALE GENOMIC DNA]</scope>
    <source>
        <strain evidence="2 3">DSM 46670</strain>
    </source>
</reference>
<name>A0ABS4U100_9PSEU</name>
<keyword evidence="3" id="KW-1185">Reference proteome</keyword>
<accession>A0ABS4U100</accession>
<evidence type="ECO:0000313" key="3">
    <source>
        <dbReference type="Proteomes" id="UP001519332"/>
    </source>
</evidence>
<feature type="region of interest" description="Disordered" evidence="1">
    <location>
        <begin position="1"/>
        <end position="38"/>
    </location>
</feature>
<dbReference type="EMBL" id="JAGINW010000001">
    <property type="protein sequence ID" value="MBP2330327.1"/>
    <property type="molecule type" value="Genomic_DNA"/>
</dbReference>
<protein>
    <submittedName>
        <fullName evidence="2">Uncharacterized protein</fullName>
    </submittedName>
</protein>
<evidence type="ECO:0000313" key="2">
    <source>
        <dbReference type="EMBL" id="MBP2330327.1"/>
    </source>
</evidence>
<organism evidence="2 3">
    <name type="scientific">Kibdelosporangium banguiense</name>
    <dbReference type="NCBI Taxonomy" id="1365924"/>
    <lineage>
        <taxon>Bacteria</taxon>
        <taxon>Bacillati</taxon>
        <taxon>Actinomycetota</taxon>
        <taxon>Actinomycetes</taxon>
        <taxon>Pseudonocardiales</taxon>
        <taxon>Pseudonocardiaceae</taxon>
        <taxon>Kibdelosporangium</taxon>
    </lineage>
</organism>
<feature type="compositionally biased region" description="Polar residues" evidence="1">
    <location>
        <begin position="20"/>
        <end position="31"/>
    </location>
</feature>
<evidence type="ECO:0000256" key="1">
    <source>
        <dbReference type="SAM" id="MobiDB-lite"/>
    </source>
</evidence>
<gene>
    <name evidence="2" type="ORF">JOF56_010712</name>
</gene>
<comment type="caution">
    <text evidence="2">The sequence shown here is derived from an EMBL/GenBank/DDBJ whole genome shotgun (WGS) entry which is preliminary data.</text>
</comment>
<sequence>MRVSAESFHTTGNPPAVSAAATSRPTVSESSGDPGKDPYAAYLNVKVPISTAIPELDAIRPGALPPGLDVDLWRRRHSLHDHKPVAVAAEAVHQRM</sequence>
<proteinExistence type="predicted"/>
<dbReference type="Proteomes" id="UP001519332">
    <property type="component" value="Unassembled WGS sequence"/>
</dbReference>